<dbReference type="SMART" id="SM01079">
    <property type="entry name" value="CHASE"/>
    <property type="match status" value="1"/>
</dbReference>
<dbReference type="InterPro" id="IPR000160">
    <property type="entry name" value="GGDEF_dom"/>
</dbReference>
<protein>
    <submittedName>
        <fullName evidence="4">GGDEF/CHASE domain-containing protein</fullName>
    </submittedName>
</protein>
<dbReference type="Proteomes" id="UP000179284">
    <property type="component" value="Chromosome I"/>
</dbReference>
<dbReference type="SUPFAM" id="SSF55073">
    <property type="entry name" value="Nucleotide cyclase"/>
    <property type="match status" value="1"/>
</dbReference>
<gene>
    <name evidence="4" type="ORF">bhn_I0721</name>
</gene>
<feature type="domain" description="CHASE" evidence="2">
    <location>
        <begin position="105"/>
        <end position="197"/>
    </location>
</feature>
<sequence length="455" mass="50650">MSKKRSITIGLVTFVLALIATTVIGVIYLSSVASTRRERAAFMAGNIANRIEAEIKNRDYITRLLEIEVKNANGALTQERFYKVGEALFDDYLDVVDISIAPGGIVTYVYPLQSAYTERKNLFDDNFEGVYLDNSKQTGVGIILAPVKLPDGSYGIIIRRPIYLGDGRNNGDFWGFASVTISLSSFLSDVNISGIADEGYEYKLIGNDVITGDSRIIMEYSEKALATPVEAMISTVGGGYWTLELSPLGNWMEAYEILSAFGIILIISILFALNMAAFSSLKANTKELEVMSYRDALTNLYNPRSYQEHMEELSKKKLPYGLIFIDLNDFKKVNDTYGHETGDALLNIVAKRLQNSIREKDRAFRIGGDEFVVVIHGTHDKRFYENVISRMRQNVARNVVIGDITLRGSISAGYARCPEDGTKFEDVVKKADDAMYNNKRLIKASRNGAANGRNL</sequence>
<feature type="domain" description="GGDEF" evidence="3">
    <location>
        <begin position="318"/>
        <end position="455"/>
    </location>
</feature>
<dbReference type="AlphaFoldDB" id="A0A1D9P0N1"/>
<dbReference type="InterPro" id="IPR043128">
    <property type="entry name" value="Rev_trsase/Diguanyl_cyclase"/>
</dbReference>
<dbReference type="SMART" id="SM00267">
    <property type="entry name" value="GGDEF"/>
    <property type="match status" value="1"/>
</dbReference>
<dbReference type="InterPro" id="IPR006189">
    <property type="entry name" value="CHASE_dom"/>
</dbReference>
<dbReference type="KEGG" id="bhu:bhn_I0721"/>
<feature type="transmembrane region" description="Helical" evidence="1">
    <location>
        <begin position="255"/>
        <end position="278"/>
    </location>
</feature>
<dbReference type="PROSITE" id="PS50839">
    <property type="entry name" value="CHASE"/>
    <property type="match status" value="1"/>
</dbReference>
<proteinExistence type="predicted"/>
<keyword evidence="1" id="KW-0812">Transmembrane</keyword>
<evidence type="ECO:0000256" key="1">
    <source>
        <dbReference type="SAM" id="Phobius"/>
    </source>
</evidence>
<dbReference type="PROSITE" id="PS50887">
    <property type="entry name" value="GGDEF"/>
    <property type="match status" value="1"/>
</dbReference>
<reference evidence="5" key="1">
    <citation type="submission" date="2016-10" db="EMBL/GenBank/DDBJ databases">
        <title>The complete genome sequence of the rumen bacterium Butyrivibrio hungatei MB2003.</title>
        <authorList>
            <person name="Palevich N."/>
            <person name="Kelly W.J."/>
            <person name="Leahy S.C."/>
            <person name="Altermann E."/>
            <person name="Rakonjac J."/>
            <person name="Attwood G.T."/>
        </authorList>
    </citation>
    <scope>NUCLEOTIDE SEQUENCE [LARGE SCALE GENOMIC DNA]</scope>
    <source>
        <strain evidence="5">MB2003</strain>
    </source>
</reference>
<dbReference type="NCBIfam" id="TIGR00254">
    <property type="entry name" value="GGDEF"/>
    <property type="match status" value="1"/>
</dbReference>
<dbReference type="InterPro" id="IPR052163">
    <property type="entry name" value="DGC-Regulatory_Protein"/>
</dbReference>
<evidence type="ECO:0000259" key="3">
    <source>
        <dbReference type="PROSITE" id="PS50887"/>
    </source>
</evidence>
<organism evidence="4 5">
    <name type="scientific">Butyrivibrio hungatei</name>
    <dbReference type="NCBI Taxonomy" id="185008"/>
    <lineage>
        <taxon>Bacteria</taxon>
        <taxon>Bacillati</taxon>
        <taxon>Bacillota</taxon>
        <taxon>Clostridia</taxon>
        <taxon>Lachnospirales</taxon>
        <taxon>Lachnospiraceae</taxon>
        <taxon>Butyrivibrio</taxon>
    </lineage>
</organism>
<keyword evidence="1" id="KW-0472">Membrane</keyword>
<accession>A0A1D9P0N1</accession>
<dbReference type="GO" id="GO:0003824">
    <property type="term" value="F:catalytic activity"/>
    <property type="evidence" value="ECO:0007669"/>
    <property type="project" value="UniProtKB-ARBA"/>
</dbReference>
<keyword evidence="1" id="KW-1133">Transmembrane helix</keyword>
<feature type="transmembrane region" description="Helical" evidence="1">
    <location>
        <begin position="6"/>
        <end position="29"/>
    </location>
</feature>
<name>A0A1D9P0N1_9FIRM</name>
<dbReference type="CDD" id="cd01949">
    <property type="entry name" value="GGDEF"/>
    <property type="match status" value="1"/>
</dbReference>
<dbReference type="InterPro" id="IPR029787">
    <property type="entry name" value="Nucleotide_cyclase"/>
</dbReference>
<dbReference type="Gene3D" id="3.30.70.270">
    <property type="match status" value="1"/>
</dbReference>
<evidence type="ECO:0000313" key="4">
    <source>
        <dbReference type="EMBL" id="AOZ95755.1"/>
    </source>
</evidence>
<dbReference type="PANTHER" id="PTHR46663">
    <property type="entry name" value="DIGUANYLATE CYCLASE DGCT-RELATED"/>
    <property type="match status" value="1"/>
</dbReference>
<dbReference type="Pfam" id="PF00990">
    <property type="entry name" value="GGDEF"/>
    <property type="match status" value="1"/>
</dbReference>
<evidence type="ECO:0000313" key="5">
    <source>
        <dbReference type="Proteomes" id="UP000179284"/>
    </source>
</evidence>
<dbReference type="EMBL" id="CP017831">
    <property type="protein sequence ID" value="AOZ95755.1"/>
    <property type="molecule type" value="Genomic_DNA"/>
</dbReference>
<dbReference type="PANTHER" id="PTHR46663:SF2">
    <property type="entry name" value="GGDEF DOMAIN-CONTAINING PROTEIN"/>
    <property type="match status" value="1"/>
</dbReference>
<keyword evidence="5" id="KW-1185">Reference proteome</keyword>
<evidence type="ECO:0000259" key="2">
    <source>
        <dbReference type="PROSITE" id="PS50839"/>
    </source>
</evidence>